<dbReference type="InterPro" id="IPR012337">
    <property type="entry name" value="RNaseH-like_sf"/>
</dbReference>
<organism evidence="1 2">
    <name type="scientific">Dryococelus australis</name>
    <dbReference type="NCBI Taxonomy" id="614101"/>
    <lineage>
        <taxon>Eukaryota</taxon>
        <taxon>Metazoa</taxon>
        <taxon>Ecdysozoa</taxon>
        <taxon>Arthropoda</taxon>
        <taxon>Hexapoda</taxon>
        <taxon>Insecta</taxon>
        <taxon>Pterygota</taxon>
        <taxon>Neoptera</taxon>
        <taxon>Polyneoptera</taxon>
        <taxon>Phasmatodea</taxon>
        <taxon>Verophasmatodea</taxon>
        <taxon>Anareolatae</taxon>
        <taxon>Phasmatidae</taxon>
        <taxon>Eurycanthinae</taxon>
        <taxon>Dryococelus</taxon>
    </lineage>
</organism>
<proteinExistence type="predicted"/>
<comment type="caution">
    <text evidence="1">The sequence shown here is derived from an EMBL/GenBank/DDBJ whole genome shotgun (WGS) entry which is preliminary data.</text>
</comment>
<dbReference type="EMBL" id="JARBHB010000010">
    <property type="protein sequence ID" value="KAJ8874488.1"/>
    <property type="molecule type" value="Genomic_DNA"/>
</dbReference>
<accession>A0ABQ9GR39</accession>
<sequence length="293" mass="33837">MKRKKMEVPAAQVIFKMGEEREPNTMKEVKENTTSLENLARKMNSVLPSFKSHTFVKKQAAQFFEENKPNLQKGKAVIQLFKHLGRSIVTDNIGNVRKMCSDLEENEDLNVIICGCSAHLLNLLAKDLQVPNVKEHVEIVKYFCKNHFAHAKYKQEGGQLLVLPKDVRWNTIADCLPAYIKYWLVLTKICEENRTAINENIYRKAMNMGIKRNADHMLRHLKPVAIALDTVQKDSCTISTAVDMWKRLRQSLEDENLDEDSMKKFDSHYHQALGEAHFLVYLMDPWYCGPANE</sequence>
<evidence type="ECO:0000313" key="2">
    <source>
        <dbReference type="Proteomes" id="UP001159363"/>
    </source>
</evidence>
<keyword evidence="2" id="KW-1185">Reference proteome</keyword>
<reference evidence="1 2" key="1">
    <citation type="submission" date="2023-02" db="EMBL/GenBank/DDBJ databases">
        <title>LHISI_Scaffold_Assembly.</title>
        <authorList>
            <person name="Stuart O.P."/>
            <person name="Cleave R."/>
            <person name="Magrath M.J.L."/>
            <person name="Mikheyev A.S."/>
        </authorList>
    </citation>
    <scope>NUCLEOTIDE SEQUENCE [LARGE SCALE GENOMIC DNA]</scope>
    <source>
        <strain evidence="1">Daus_M_001</strain>
        <tissue evidence="1">Leg muscle</tissue>
    </source>
</reference>
<name>A0ABQ9GR39_9NEOP</name>
<dbReference type="SUPFAM" id="SSF53098">
    <property type="entry name" value="Ribonuclease H-like"/>
    <property type="match status" value="1"/>
</dbReference>
<protein>
    <recommendedName>
        <fullName evidence="3">DUF659 domain-containing protein</fullName>
    </recommendedName>
</protein>
<gene>
    <name evidence="1" type="ORF">PR048_025348</name>
</gene>
<evidence type="ECO:0000313" key="1">
    <source>
        <dbReference type="EMBL" id="KAJ8874488.1"/>
    </source>
</evidence>
<evidence type="ECO:0008006" key="3">
    <source>
        <dbReference type="Google" id="ProtNLM"/>
    </source>
</evidence>
<dbReference type="Proteomes" id="UP001159363">
    <property type="component" value="Chromosome 9"/>
</dbReference>